<dbReference type="GO" id="GO:1904680">
    <property type="term" value="F:peptide transmembrane transporter activity"/>
    <property type="evidence" value="ECO:0007669"/>
    <property type="project" value="TreeGrafter"/>
</dbReference>
<organism evidence="7 8">
    <name type="scientific">Clostridium senegalense</name>
    <dbReference type="NCBI Taxonomy" id="1465809"/>
    <lineage>
        <taxon>Bacteria</taxon>
        <taxon>Bacillati</taxon>
        <taxon>Bacillota</taxon>
        <taxon>Clostridia</taxon>
        <taxon>Eubacteriales</taxon>
        <taxon>Clostridiaceae</taxon>
        <taxon>Clostridium</taxon>
    </lineage>
</organism>
<accession>A0A6M0H1T3</accession>
<dbReference type="InterPro" id="IPR030678">
    <property type="entry name" value="Peptide/Ni-bd"/>
</dbReference>
<dbReference type="AlphaFoldDB" id="A0A6M0H1T3"/>
<dbReference type="InterPro" id="IPR039424">
    <property type="entry name" value="SBP_5"/>
</dbReference>
<keyword evidence="4 5" id="KW-0732">Signal</keyword>
<dbReference type="RefSeq" id="WP_199869736.1">
    <property type="nucleotide sequence ID" value="NZ_JAAGPU010000012.1"/>
</dbReference>
<keyword evidence="8" id="KW-1185">Reference proteome</keyword>
<evidence type="ECO:0000256" key="5">
    <source>
        <dbReference type="SAM" id="SignalP"/>
    </source>
</evidence>
<dbReference type="GO" id="GO:0030313">
    <property type="term" value="C:cell envelope"/>
    <property type="evidence" value="ECO:0007669"/>
    <property type="project" value="UniProtKB-SubCell"/>
</dbReference>
<evidence type="ECO:0000313" key="7">
    <source>
        <dbReference type="EMBL" id="NEU04725.1"/>
    </source>
</evidence>
<comment type="subcellular location">
    <subcellularLocation>
        <location evidence="1">Cell envelope</location>
    </subcellularLocation>
</comment>
<dbReference type="PANTHER" id="PTHR30290:SF10">
    <property type="entry name" value="PERIPLASMIC OLIGOPEPTIDE-BINDING PROTEIN-RELATED"/>
    <property type="match status" value="1"/>
</dbReference>
<proteinExistence type="inferred from homology"/>
<name>A0A6M0H1T3_9CLOT</name>
<evidence type="ECO:0000313" key="8">
    <source>
        <dbReference type="Proteomes" id="UP000481872"/>
    </source>
</evidence>
<feature type="signal peptide" evidence="5">
    <location>
        <begin position="1"/>
        <end position="21"/>
    </location>
</feature>
<comment type="similarity">
    <text evidence="2">Belongs to the bacterial solute-binding protein 5 family.</text>
</comment>
<dbReference type="Gene3D" id="3.90.76.10">
    <property type="entry name" value="Dipeptide-binding Protein, Domain 1"/>
    <property type="match status" value="1"/>
</dbReference>
<dbReference type="Gene3D" id="3.10.105.10">
    <property type="entry name" value="Dipeptide-binding Protein, Domain 3"/>
    <property type="match status" value="1"/>
</dbReference>
<dbReference type="GO" id="GO:0042597">
    <property type="term" value="C:periplasmic space"/>
    <property type="evidence" value="ECO:0007669"/>
    <property type="project" value="UniProtKB-ARBA"/>
</dbReference>
<feature type="domain" description="Solute-binding protein family 5" evidence="6">
    <location>
        <begin position="92"/>
        <end position="480"/>
    </location>
</feature>
<feature type="chain" id="PRO_5039458980" evidence="5">
    <location>
        <begin position="22"/>
        <end position="563"/>
    </location>
</feature>
<dbReference type="PIRSF" id="PIRSF002741">
    <property type="entry name" value="MppA"/>
    <property type="match status" value="1"/>
</dbReference>
<dbReference type="FunFam" id="3.90.76.10:FF:000001">
    <property type="entry name" value="Oligopeptide ABC transporter substrate-binding protein"/>
    <property type="match status" value="1"/>
</dbReference>
<evidence type="ECO:0000256" key="4">
    <source>
        <dbReference type="ARBA" id="ARBA00022729"/>
    </source>
</evidence>
<reference evidence="7 8" key="1">
    <citation type="submission" date="2020-02" db="EMBL/GenBank/DDBJ databases">
        <title>Genome assembly of a novel Clostridium senegalense strain.</title>
        <authorList>
            <person name="Gupta T.B."/>
            <person name="Jauregui R."/>
            <person name="Maclean P."/>
            <person name="Nawarathana A."/>
            <person name="Brightwell G."/>
        </authorList>
    </citation>
    <scope>NUCLEOTIDE SEQUENCE [LARGE SCALE GENOMIC DNA]</scope>
    <source>
        <strain evidence="7 8">AGRFS4</strain>
    </source>
</reference>
<dbReference type="SUPFAM" id="SSF53850">
    <property type="entry name" value="Periplasmic binding protein-like II"/>
    <property type="match status" value="1"/>
</dbReference>
<dbReference type="GO" id="GO:0043190">
    <property type="term" value="C:ATP-binding cassette (ABC) transporter complex"/>
    <property type="evidence" value="ECO:0007669"/>
    <property type="project" value="InterPro"/>
</dbReference>
<dbReference type="InterPro" id="IPR000914">
    <property type="entry name" value="SBP_5_dom"/>
</dbReference>
<dbReference type="PROSITE" id="PS51257">
    <property type="entry name" value="PROKAR_LIPOPROTEIN"/>
    <property type="match status" value="1"/>
</dbReference>
<dbReference type="Proteomes" id="UP000481872">
    <property type="component" value="Unassembled WGS sequence"/>
</dbReference>
<gene>
    <name evidence="7" type="ORF">G3M99_07645</name>
</gene>
<dbReference type="Gene3D" id="3.40.190.10">
    <property type="entry name" value="Periplasmic binding protein-like II"/>
    <property type="match status" value="1"/>
</dbReference>
<evidence type="ECO:0000259" key="6">
    <source>
        <dbReference type="Pfam" id="PF00496"/>
    </source>
</evidence>
<sequence length="563" mass="63786">MKNKKLIATILTLSLASSILVGCGSNTEKDETNANSQEVKMDEQQYLNTVLLAEPKTLDQSKSSDLYSSVILTNVGEGLTRLENDENGKEVVKPAGAESWEQSEDGLKWTFKLRDMKWSDGKPITANDYYYGITRTLNLEIGSPYAFLLFPIKNASEYNAGKAKVEDVGVKVIDDKTIEFTLENPTPYFLDLTYFKVMQPQRKDVVEQSGEKYGSESNTMVFSGPFIIKQWIHNNMVELEKNPQYWDAENVKLEKATFKIIKEETARMNELYNGSLDMAGVTKPEWVSKLDGSGQYEVIKGYDASSAYMFFNQDDSYFKNEKIRKAFILATDREGMSETLYKGLAEPALAWCPPAVQIGGEEFRSKVNYNPVEELSKENPDPKALLIEGLKEEGMDPDPSKHTIKFLQSGTDAKSKEFADFEQQNFEKVLGIKIESEFTEWAVFQTRESTQDYQMASMGWTGDYNDPMTFFDMWASTAGVTNTGWSNEKYDGMIDEISKTIDQGKRTELFKEAEKLLIYENGVISPTVYRFKNTYVRNYVKSVSNTTFGVGASDLKYVYTAGR</sequence>
<keyword evidence="3" id="KW-0813">Transport</keyword>
<dbReference type="EMBL" id="JAAGPU010000012">
    <property type="protein sequence ID" value="NEU04725.1"/>
    <property type="molecule type" value="Genomic_DNA"/>
</dbReference>
<dbReference type="GO" id="GO:0015833">
    <property type="term" value="P:peptide transport"/>
    <property type="evidence" value="ECO:0007669"/>
    <property type="project" value="TreeGrafter"/>
</dbReference>
<dbReference type="CDD" id="cd08504">
    <property type="entry name" value="PBP2_OppA"/>
    <property type="match status" value="1"/>
</dbReference>
<evidence type="ECO:0000256" key="2">
    <source>
        <dbReference type="ARBA" id="ARBA00005695"/>
    </source>
</evidence>
<evidence type="ECO:0000256" key="3">
    <source>
        <dbReference type="ARBA" id="ARBA00022448"/>
    </source>
</evidence>
<dbReference type="Pfam" id="PF00496">
    <property type="entry name" value="SBP_bac_5"/>
    <property type="match status" value="1"/>
</dbReference>
<dbReference type="PANTHER" id="PTHR30290">
    <property type="entry name" value="PERIPLASMIC BINDING COMPONENT OF ABC TRANSPORTER"/>
    <property type="match status" value="1"/>
</dbReference>
<comment type="caution">
    <text evidence="7">The sequence shown here is derived from an EMBL/GenBank/DDBJ whole genome shotgun (WGS) entry which is preliminary data.</text>
</comment>
<protein>
    <submittedName>
        <fullName evidence="7">Peptide ABC transporter substrate-binding protein</fullName>
    </submittedName>
</protein>
<evidence type="ECO:0000256" key="1">
    <source>
        <dbReference type="ARBA" id="ARBA00004196"/>
    </source>
</evidence>